<evidence type="ECO:0000313" key="1">
    <source>
        <dbReference type="EMBL" id="MXO01367.1"/>
    </source>
</evidence>
<reference evidence="1 2" key="1">
    <citation type="submission" date="2019-12" db="EMBL/GenBank/DDBJ databases">
        <title>Shinella granuli gen. nov., sp. nov., and proposal of the reclassification of Zoogloea ramigera ATCC 19623 as Shinella zoogloeoides sp. nov.</title>
        <authorList>
            <person name="Gao J."/>
        </authorList>
    </citation>
    <scope>NUCLEOTIDE SEQUENCE [LARGE SCALE GENOMIC DNA]</scope>
    <source>
        <strain evidence="1 2">DSM 287</strain>
    </source>
</reference>
<dbReference type="AlphaFoldDB" id="A0A6N8TDL6"/>
<name>A0A6N8TDL6_SHIZO</name>
<protein>
    <submittedName>
        <fullName evidence="1">Serine/threonine protein phosphatase</fullName>
    </submittedName>
</protein>
<evidence type="ECO:0000313" key="2">
    <source>
        <dbReference type="Proteomes" id="UP000440304"/>
    </source>
</evidence>
<dbReference type="OrthoDB" id="8028712at2"/>
<dbReference type="EMBL" id="WUML01000011">
    <property type="protein sequence ID" value="MXO01367.1"/>
    <property type="molecule type" value="Genomic_DNA"/>
</dbReference>
<proteinExistence type="predicted"/>
<comment type="caution">
    <text evidence="1">The sequence shown here is derived from an EMBL/GenBank/DDBJ whole genome shotgun (WGS) entry which is preliminary data.</text>
</comment>
<gene>
    <name evidence="1" type="ORF">GR156_13700</name>
</gene>
<accession>A0A6N8TDL6</accession>
<dbReference type="SUPFAM" id="SSF56112">
    <property type="entry name" value="Protein kinase-like (PK-like)"/>
    <property type="match status" value="1"/>
</dbReference>
<dbReference type="RefSeq" id="WP_160786745.1">
    <property type="nucleotide sequence ID" value="NZ_CP086610.1"/>
</dbReference>
<dbReference type="Proteomes" id="UP000440304">
    <property type="component" value="Unassembled WGS sequence"/>
</dbReference>
<sequence length="288" mass="31662">MDGMLTDLNAIPDMTDGDVERLLAALTRETRRVERVELSFGAVWIKRYGTERPPIWTKAQTSLARLFGQPFLRPSPYLDGKGMIAREIRRIETFAAHGVPVPKVLYSSGSALVLSDVAPTVTARLDALRDIDPAAHDALLVACAAHLGALHGKGLCHGRPHPRDFFVAGERSIGFMDFEEEPEAAMPLATAQARDLWLLFLQLTDRARLGEATAEKAYAAWRTNAPPAAEAELTEMLRFLGKFLSPTRLIGRVHMGSDLRRFLAATRYLQGVLLPPRPADASKAGKDD</sequence>
<dbReference type="InterPro" id="IPR011009">
    <property type="entry name" value="Kinase-like_dom_sf"/>
</dbReference>
<dbReference type="Pfam" id="PF06293">
    <property type="entry name" value="Kdo"/>
    <property type="match status" value="1"/>
</dbReference>
<organism evidence="1 2">
    <name type="scientific">Shinella zoogloeoides</name>
    <name type="common">Crabtreella saccharophila</name>
    <dbReference type="NCBI Taxonomy" id="352475"/>
    <lineage>
        <taxon>Bacteria</taxon>
        <taxon>Pseudomonadati</taxon>
        <taxon>Pseudomonadota</taxon>
        <taxon>Alphaproteobacteria</taxon>
        <taxon>Hyphomicrobiales</taxon>
        <taxon>Rhizobiaceae</taxon>
        <taxon>Shinella</taxon>
    </lineage>
</organism>